<proteinExistence type="predicted"/>
<dbReference type="Proteomes" id="UP001501423">
    <property type="component" value="Unassembled WGS sequence"/>
</dbReference>
<gene>
    <name evidence="1" type="ORF">GCM10010478_40750</name>
</gene>
<accession>A0ABN3X262</accession>
<evidence type="ECO:0000313" key="1">
    <source>
        <dbReference type="EMBL" id="GAA2935269.1"/>
    </source>
</evidence>
<organism evidence="1 2">
    <name type="scientific">Streptomyces erythrogriseus</name>
    <dbReference type="NCBI Taxonomy" id="284027"/>
    <lineage>
        <taxon>Bacteria</taxon>
        <taxon>Bacillati</taxon>
        <taxon>Actinomycetota</taxon>
        <taxon>Actinomycetes</taxon>
        <taxon>Kitasatosporales</taxon>
        <taxon>Streptomycetaceae</taxon>
        <taxon>Streptomyces</taxon>
        <taxon>Streptomyces griseoincarnatus group</taxon>
    </lineage>
</organism>
<sequence>MAVPAVARPPAAIPMAVVTLTSDFIRTRIPFPSVEVRWAEPVAAGSASRLLGRRDASPQLTQK</sequence>
<evidence type="ECO:0000313" key="2">
    <source>
        <dbReference type="Proteomes" id="UP001501423"/>
    </source>
</evidence>
<protein>
    <submittedName>
        <fullName evidence="1">Uncharacterized protein</fullName>
    </submittedName>
</protein>
<name>A0ABN3X262_9ACTN</name>
<comment type="caution">
    <text evidence="1">The sequence shown here is derived from an EMBL/GenBank/DDBJ whole genome shotgun (WGS) entry which is preliminary data.</text>
</comment>
<keyword evidence="2" id="KW-1185">Reference proteome</keyword>
<reference evidence="1 2" key="1">
    <citation type="journal article" date="2019" name="Int. J. Syst. Evol. Microbiol.">
        <title>The Global Catalogue of Microorganisms (GCM) 10K type strain sequencing project: providing services to taxonomists for standard genome sequencing and annotation.</title>
        <authorList>
            <consortium name="The Broad Institute Genomics Platform"/>
            <consortium name="The Broad Institute Genome Sequencing Center for Infectious Disease"/>
            <person name="Wu L."/>
            <person name="Ma J."/>
        </authorList>
    </citation>
    <scope>NUCLEOTIDE SEQUENCE [LARGE SCALE GENOMIC DNA]</scope>
    <source>
        <strain evidence="1 2">JCM 9650</strain>
    </source>
</reference>
<dbReference type="EMBL" id="BAAAVA010000050">
    <property type="protein sequence ID" value="GAA2935269.1"/>
    <property type="molecule type" value="Genomic_DNA"/>
</dbReference>